<keyword evidence="1" id="KW-0812">Transmembrane</keyword>
<keyword evidence="3" id="KW-1185">Reference proteome</keyword>
<proteinExistence type="predicted"/>
<dbReference type="AlphaFoldDB" id="A0A4S8LRH8"/>
<keyword evidence="1" id="KW-0472">Membrane</keyword>
<dbReference type="Proteomes" id="UP000297245">
    <property type="component" value="Unassembled WGS sequence"/>
</dbReference>
<gene>
    <name evidence="2" type="ORF">K435DRAFT_231258</name>
</gene>
<dbReference type="EMBL" id="ML179304">
    <property type="protein sequence ID" value="THU91488.1"/>
    <property type="molecule type" value="Genomic_DNA"/>
</dbReference>
<feature type="transmembrane region" description="Helical" evidence="1">
    <location>
        <begin position="84"/>
        <end position="106"/>
    </location>
</feature>
<evidence type="ECO:0000313" key="2">
    <source>
        <dbReference type="EMBL" id="THU91488.1"/>
    </source>
</evidence>
<keyword evidence="1" id="KW-1133">Transmembrane helix</keyword>
<sequence>MHILYYQHWHHPFIIHQVISSIHRRSVCFLSRLSDQTLLFFASAFALLSFRPPDLPTTAAKPPKTVLAIYYLPIIDTLTRQKSALYISSSSLFFVPALPLYSNIFVH</sequence>
<protein>
    <submittedName>
        <fullName evidence="2">Uncharacterized protein</fullName>
    </submittedName>
</protein>
<reference evidence="2 3" key="1">
    <citation type="journal article" date="2019" name="Nat. Ecol. Evol.">
        <title>Megaphylogeny resolves global patterns of mushroom evolution.</title>
        <authorList>
            <person name="Varga T."/>
            <person name="Krizsan K."/>
            <person name="Foldi C."/>
            <person name="Dima B."/>
            <person name="Sanchez-Garcia M."/>
            <person name="Sanchez-Ramirez S."/>
            <person name="Szollosi G.J."/>
            <person name="Szarkandi J.G."/>
            <person name="Papp V."/>
            <person name="Albert L."/>
            <person name="Andreopoulos W."/>
            <person name="Angelini C."/>
            <person name="Antonin V."/>
            <person name="Barry K.W."/>
            <person name="Bougher N.L."/>
            <person name="Buchanan P."/>
            <person name="Buyck B."/>
            <person name="Bense V."/>
            <person name="Catcheside P."/>
            <person name="Chovatia M."/>
            <person name="Cooper J."/>
            <person name="Damon W."/>
            <person name="Desjardin D."/>
            <person name="Finy P."/>
            <person name="Geml J."/>
            <person name="Haridas S."/>
            <person name="Hughes K."/>
            <person name="Justo A."/>
            <person name="Karasinski D."/>
            <person name="Kautmanova I."/>
            <person name="Kiss B."/>
            <person name="Kocsube S."/>
            <person name="Kotiranta H."/>
            <person name="LaButti K.M."/>
            <person name="Lechner B.E."/>
            <person name="Liimatainen K."/>
            <person name="Lipzen A."/>
            <person name="Lukacs Z."/>
            <person name="Mihaltcheva S."/>
            <person name="Morgado L.N."/>
            <person name="Niskanen T."/>
            <person name="Noordeloos M.E."/>
            <person name="Ohm R.A."/>
            <person name="Ortiz-Santana B."/>
            <person name="Ovrebo C."/>
            <person name="Racz N."/>
            <person name="Riley R."/>
            <person name="Savchenko A."/>
            <person name="Shiryaev A."/>
            <person name="Soop K."/>
            <person name="Spirin V."/>
            <person name="Szebenyi C."/>
            <person name="Tomsovsky M."/>
            <person name="Tulloss R.E."/>
            <person name="Uehling J."/>
            <person name="Grigoriev I.V."/>
            <person name="Vagvolgyi C."/>
            <person name="Papp T."/>
            <person name="Martin F.M."/>
            <person name="Miettinen O."/>
            <person name="Hibbett D.S."/>
            <person name="Nagy L.G."/>
        </authorList>
    </citation>
    <scope>NUCLEOTIDE SEQUENCE [LARGE SCALE GENOMIC DNA]</scope>
    <source>
        <strain evidence="2 3">CBS 962.96</strain>
    </source>
</reference>
<evidence type="ECO:0000256" key="1">
    <source>
        <dbReference type="SAM" id="Phobius"/>
    </source>
</evidence>
<evidence type="ECO:0000313" key="3">
    <source>
        <dbReference type="Proteomes" id="UP000297245"/>
    </source>
</evidence>
<name>A0A4S8LRH8_DENBC</name>
<organism evidence="2 3">
    <name type="scientific">Dendrothele bispora (strain CBS 962.96)</name>
    <dbReference type="NCBI Taxonomy" id="1314807"/>
    <lineage>
        <taxon>Eukaryota</taxon>
        <taxon>Fungi</taxon>
        <taxon>Dikarya</taxon>
        <taxon>Basidiomycota</taxon>
        <taxon>Agaricomycotina</taxon>
        <taxon>Agaricomycetes</taxon>
        <taxon>Agaricomycetidae</taxon>
        <taxon>Agaricales</taxon>
        <taxon>Agaricales incertae sedis</taxon>
        <taxon>Dendrothele</taxon>
    </lineage>
</organism>
<accession>A0A4S8LRH8</accession>